<sequence>ITFANASIKVAGSDLDPNFTFAAEISNGDYVGLHVDTGNTPAATGLLPVVTCAAATAPIIGRVINEPEWSNAPQATADTWADMLTAGHYRTATVEFFTVTGAHSAFIEGDTADVLVGAPLLWNLTLDAWLDAGTTFTGAFSFHYNASDVPLEGLIGFGTYAAGSGDTDCAGSDVIA</sequence>
<dbReference type="EMBL" id="BARS01017025">
    <property type="protein sequence ID" value="GAF93388.1"/>
    <property type="molecule type" value="Genomic_DNA"/>
</dbReference>
<evidence type="ECO:0000313" key="1">
    <source>
        <dbReference type="EMBL" id="GAF93388.1"/>
    </source>
</evidence>
<proteinExistence type="predicted"/>
<accession>X0TIK7</accession>
<name>X0TIK7_9ZZZZ</name>
<comment type="caution">
    <text evidence="1">The sequence shown here is derived from an EMBL/GenBank/DDBJ whole genome shotgun (WGS) entry which is preliminary data.</text>
</comment>
<feature type="non-terminal residue" evidence="1">
    <location>
        <position position="1"/>
    </location>
</feature>
<dbReference type="AlphaFoldDB" id="X0TIK7"/>
<protein>
    <submittedName>
        <fullName evidence="1">Uncharacterized protein</fullName>
    </submittedName>
</protein>
<gene>
    <name evidence="1" type="ORF">S01H1_27908</name>
</gene>
<organism evidence="1">
    <name type="scientific">marine sediment metagenome</name>
    <dbReference type="NCBI Taxonomy" id="412755"/>
    <lineage>
        <taxon>unclassified sequences</taxon>
        <taxon>metagenomes</taxon>
        <taxon>ecological metagenomes</taxon>
    </lineage>
</organism>
<reference evidence="1" key="1">
    <citation type="journal article" date="2014" name="Front. Microbiol.">
        <title>High frequency of phylogenetically diverse reductive dehalogenase-homologous genes in deep subseafloor sedimentary metagenomes.</title>
        <authorList>
            <person name="Kawai M."/>
            <person name="Futagami T."/>
            <person name="Toyoda A."/>
            <person name="Takaki Y."/>
            <person name="Nishi S."/>
            <person name="Hori S."/>
            <person name="Arai W."/>
            <person name="Tsubouchi T."/>
            <person name="Morono Y."/>
            <person name="Uchiyama I."/>
            <person name="Ito T."/>
            <person name="Fujiyama A."/>
            <person name="Inagaki F."/>
            <person name="Takami H."/>
        </authorList>
    </citation>
    <scope>NUCLEOTIDE SEQUENCE</scope>
    <source>
        <strain evidence="1">Expedition CK06-06</strain>
    </source>
</reference>